<evidence type="ECO:0000256" key="2">
    <source>
        <dbReference type="ARBA" id="ARBA00022556"/>
    </source>
</evidence>
<feature type="active site" description="Proton acceptor" evidence="7">
    <location>
        <position position="238"/>
    </location>
</feature>
<keyword evidence="4 7" id="KW-0677">Repeat</keyword>
<dbReference type="NCBIfam" id="TIGR01853">
    <property type="entry name" value="lipid_A_lpxD"/>
    <property type="match status" value="1"/>
</dbReference>
<keyword evidence="3 7" id="KW-0808">Transferase</keyword>
<dbReference type="NCBIfam" id="NF002060">
    <property type="entry name" value="PRK00892.1"/>
    <property type="match status" value="1"/>
</dbReference>
<dbReference type="CDD" id="cd03352">
    <property type="entry name" value="LbH_LpxD"/>
    <property type="match status" value="1"/>
</dbReference>
<dbReference type="GO" id="GO:0009245">
    <property type="term" value="P:lipid A biosynthetic process"/>
    <property type="evidence" value="ECO:0007669"/>
    <property type="project" value="UniProtKB-UniRule"/>
</dbReference>
<keyword evidence="5 7" id="KW-0443">Lipid metabolism</keyword>
<gene>
    <name evidence="7" type="primary">lpxD</name>
    <name evidence="9" type="ORF">J2T57_003315</name>
</gene>
<dbReference type="InterPro" id="IPR011004">
    <property type="entry name" value="Trimer_LpxA-like_sf"/>
</dbReference>
<keyword evidence="1 7" id="KW-0444">Lipid biosynthesis</keyword>
<evidence type="ECO:0000313" key="10">
    <source>
        <dbReference type="Proteomes" id="UP001205843"/>
    </source>
</evidence>
<dbReference type="GO" id="GO:0016410">
    <property type="term" value="F:N-acyltransferase activity"/>
    <property type="evidence" value="ECO:0007669"/>
    <property type="project" value="InterPro"/>
</dbReference>
<sequence>MGVTVGELAKSLGLAYRGDATAVVNHAASLAEAGPGSLTFLANSRYRRHLADTQATLVVLEESLAGECPTNALIAPNPHLAYAHALALVMPRHRPPPHVHDSAVVDETAYLGERVHVGAQAYIGPDCHIEDDVEIGPGCVLMRGVMVRRGARLVARVTICDGSVIGESSVLQPGAVIGAEGFGFAQDNGQWIKVPQVGRVVIGAHAEVGANTTIDCGAIGDTVIGDGVKIDNLVQVGHNCRIGDHSIMVACSGVAGSTEIGRHCAIGGMSAIAGHIRLVDGVQVTGMGQVTKSLTEPGVYSSGTGVEPNRQWRRSVARFHQLDDMAKRLRELEKRLRELDGDRDAEGP</sequence>
<dbReference type="RefSeq" id="WP_253481118.1">
    <property type="nucleotide sequence ID" value="NZ_JALJXV010000008.1"/>
</dbReference>
<evidence type="ECO:0000313" key="9">
    <source>
        <dbReference type="EMBL" id="MCP1676156.1"/>
    </source>
</evidence>
<evidence type="ECO:0000256" key="6">
    <source>
        <dbReference type="ARBA" id="ARBA00023315"/>
    </source>
</evidence>
<comment type="function">
    <text evidence="7">Catalyzes the N-acylation of UDP-3-O-acylglucosamine using 3-hydroxyacyl-ACP as the acyl donor. Is involved in the biosynthesis of lipid A, a phosphorylated glycolipid that anchors the lipopolysaccharide to the outer membrane of the cell.</text>
</comment>
<dbReference type="HAMAP" id="MF_00523">
    <property type="entry name" value="LpxD"/>
    <property type="match status" value="1"/>
</dbReference>
<organism evidence="9 10">
    <name type="scientific">Natronocella acetinitrilica</name>
    <dbReference type="NCBI Taxonomy" id="414046"/>
    <lineage>
        <taxon>Bacteria</taxon>
        <taxon>Pseudomonadati</taxon>
        <taxon>Pseudomonadota</taxon>
        <taxon>Gammaproteobacteria</taxon>
        <taxon>Chromatiales</taxon>
        <taxon>Ectothiorhodospiraceae</taxon>
        <taxon>Natronocella</taxon>
    </lineage>
</organism>
<dbReference type="AlphaFoldDB" id="A0AAE3G5C8"/>
<dbReference type="Gene3D" id="2.160.10.10">
    <property type="entry name" value="Hexapeptide repeat proteins"/>
    <property type="match status" value="1"/>
</dbReference>
<evidence type="ECO:0000256" key="1">
    <source>
        <dbReference type="ARBA" id="ARBA00022516"/>
    </source>
</evidence>
<comment type="pathway">
    <text evidence="7">Bacterial outer membrane biogenesis; LPS lipid A biosynthesis.</text>
</comment>
<dbReference type="Gene3D" id="1.20.5.170">
    <property type="match status" value="1"/>
</dbReference>
<keyword evidence="10" id="KW-1185">Reference proteome</keyword>
<dbReference type="EC" id="2.3.1.191" evidence="7"/>
<dbReference type="InterPro" id="IPR020573">
    <property type="entry name" value="UDP_GlcNAc_AcTrfase_non-rep"/>
</dbReference>
<proteinExistence type="inferred from homology"/>
<dbReference type="Pfam" id="PF04613">
    <property type="entry name" value="LpxD"/>
    <property type="match status" value="1"/>
</dbReference>
<dbReference type="InterPro" id="IPR007691">
    <property type="entry name" value="LpxD"/>
</dbReference>
<accession>A0AAE3G5C8</accession>
<evidence type="ECO:0000256" key="5">
    <source>
        <dbReference type="ARBA" id="ARBA00023098"/>
    </source>
</evidence>
<dbReference type="Pfam" id="PF00132">
    <property type="entry name" value="Hexapep"/>
    <property type="match status" value="2"/>
</dbReference>
<dbReference type="Proteomes" id="UP001205843">
    <property type="component" value="Unassembled WGS sequence"/>
</dbReference>
<dbReference type="PANTHER" id="PTHR43378:SF2">
    <property type="entry name" value="UDP-3-O-ACYLGLUCOSAMINE N-ACYLTRANSFERASE 1, MITOCHONDRIAL-RELATED"/>
    <property type="match status" value="1"/>
</dbReference>
<evidence type="ECO:0000256" key="3">
    <source>
        <dbReference type="ARBA" id="ARBA00022679"/>
    </source>
</evidence>
<reference evidence="9" key="1">
    <citation type="submission" date="2022-03" db="EMBL/GenBank/DDBJ databases">
        <title>Genomic Encyclopedia of Type Strains, Phase III (KMG-III): the genomes of soil and plant-associated and newly described type strains.</title>
        <authorList>
            <person name="Whitman W."/>
        </authorList>
    </citation>
    <scope>NUCLEOTIDE SEQUENCE</scope>
    <source>
        <strain evidence="9">ANL 6-2</strain>
    </source>
</reference>
<dbReference type="GO" id="GO:0103118">
    <property type="term" value="F:UDP-3-O-[(3R)-3-hydroxyacyl]-glucosamine N-acyltransferase activity"/>
    <property type="evidence" value="ECO:0007669"/>
    <property type="project" value="UniProtKB-EC"/>
</dbReference>
<comment type="subunit">
    <text evidence="7">Homotrimer.</text>
</comment>
<comment type="caution">
    <text evidence="9">The sequence shown here is derived from an EMBL/GenBank/DDBJ whole genome shotgun (WGS) entry which is preliminary data.</text>
</comment>
<dbReference type="PANTHER" id="PTHR43378">
    <property type="entry name" value="UDP-3-O-ACYLGLUCOSAMINE N-ACYLTRANSFERASE"/>
    <property type="match status" value="1"/>
</dbReference>
<dbReference type="EMBL" id="JALJXV010000008">
    <property type="protein sequence ID" value="MCP1676156.1"/>
    <property type="molecule type" value="Genomic_DNA"/>
</dbReference>
<dbReference type="InterPro" id="IPR001451">
    <property type="entry name" value="Hexapep"/>
</dbReference>
<comment type="similarity">
    <text evidence="7">Belongs to the transferase hexapeptide repeat family. LpxD subfamily.</text>
</comment>
<dbReference type="Gene3D" id="3.40.1390.10">
    <property type="entry name" value="MurE/MurF, N-terminal domain"/>
    <property type="match status" value="1"/>
</dbReference>
<keyword evidence="2 7" id="KW-0441">Lipid A biosynthesis</keyword>
<protein>
    <recommendedName>
        <fullName evidence="7">UDP-3-O-acylglucosamine N-acyltransferase</fullName>
        <ecNumber evidence="7">2.3.1.191</ecNumber>
    </recommendedName>
</protein>
<keyword evidence="6 7" id="KW-0012">Acyltransferase</keyword>
<evidence type="ECO:0000256" key="7">
    <source>
        <dbReference type="HAMAP-Rule" id="MF_00523"/>
    </source>
</evidence>
<dbReference type="GO" id="GO:0016020">
    <property type="term" value="C:membrane"/>
    <property type="evidence" value="ECO:0007669"/>
    <property type="project" value="GOC"/>
</dbReference>
<dbReference type="SUPFAM" id="SSF51161">
    <property type="entry name" value="Trimeric LpxA-like enzymes"/>
    <property type="match status" value="1"/>
</dbReference>
<evidence type="ECO:0000256" key="4">
    <source>
        <dbReference type="ARBA" id="ARBA00022737"/>
    </source>
</evidence>
<feature type="domain" description="UDP-3-O-[3-hydroxymyristoyl] glucosamine N-acyltransferase non-repeat region" evidence="8">
    <location>
        <begin position="23"/>
        <end position="88"/>
    </location>
</feature>
<comment type="catalytic activity">
    <reaction evidence="7">
        <text>a UDP-3-O-[(3R)-3-hydroxyacyl]-alpha-D-glucosamine + a (3R)-hydroxyacyl-[ACP] = a UDP-2-N,3-O-bis[(3R)-3-hydroxyacyl]-alpha-D-glucosamine + holo-[ACP] + H(+)</text>
        <dbReference type="Rhea" id="RHEA:53836"/>
        <dbReference type="Rhea" id="RHEA-COMP:9685"/>
        <dbReference type="Rhea" id="RHEA-COMP:9945"/>
        <dbReference type="ChEBI" id="CHEBI:15378"/>
        <dbReference type="ChEBI" id="CHEBI:64479"/>
        <dbReference type="ChEBI" id="CHEBI:78827"/>
        <dbReference type="ChEBI" id="CHEBI:137740"/>
        <dbReference type="ChEBI" id="CHEBI:137748"/>
        <dbReference type="EC" id="2.3.1.191"/>
    </reaction>
</comment>
<name>A0AAE3G5C8_9GAMM</name>
<evidence type="ECO:0000259" key="8">
    <source>
        <dbReference type="Pfam" id="PF04613"/>
    </source>
</evidence>